<dbReference type="RefSeq" id="WP_108342539.1">
    <property type="nucleotide sequence ID" value="NZ_PYXZ01000001.1"/>
</dbReference>
<protein>
    <recommendedName>
        <fullName evidence="3">Glycosyl transferase</fullName>
    </recommendedName>
</protein>
<accession>A0A2R7Z158</accession>
<sequence>MSGGVILFSAQDYWYHNRAHSDVQLARALSSDRPVLLVNSLGMRMPRRGVTTQPWRRILRKVRSTLRAVRRPEPEHPRLFVLTPVSVPVFGRPRLARLNAWSVRVQVRAAARLAGIGTPDLLVTLPTAWDVARRLPHRSIVINRSDRYSSLPEADNTAIERLEQQMLAGCDGAVWASGELLEEERALLPRHVEPVLIGHGVDLDHFAPDPDRPEPRDLAGVPRPRIGFFGGIDDYVVDLDLIGRLAREVPEASVLLIGAATCPMDDLVALPNVHWLGMRSYADIPAYGAAFDVAIMPWLQNEWIRFCNPIKTKEYLALGLPVVTMRYPEAAMHEHVIAVADSADKFVALVRDALAGSPVSTPEARRESVARDSWAARSDVLREIFAAAGSGRGVR</sequence>
<dbReference type="OrthoDB" id="9771846at2"/>
<comment type="caution">
    <text evidence="1">The sequence shown here is derived from an EMBL/GenBank/DDBJ whole genome shotgun (WGS) entry which is preliminary data.</text>
</comment>
<dbReference type="Proteomes" id="UP000244867">
    <property type="component" value="Unassembled WGS sequence"/>
</dbReference>
<dbReference type="EMBL" id="PYXZ01000001">
    <property type="protein sequence ID" value="PUA82352.1"/>
    <property type="molecule type" value="Genomic_DNA"/>
</dbReference>
<name>A0A2R7Z158_9ACTN</name>
<gene>
    <name evidence="1" type="ORF">C7S10_00940</name>
</gene>
<proteinExistence type="predicted"/>
<organism evidence="1 2">
    <name type="scientific">Nocardioides currus</name>
    <dbReference type="NCBI Taxonomy" id="2133958"/>
    <lineage>
        <taxon>Bacteria</taxon>
        <taxon>Bacillati</taxon>
        <taxon>Actinomycetota</taxon>
        <taxon>Actinomycetes</taxon>
        <taxon>Propionibacteriales</taxon>
        <taxon>Nocardioidaceae</taxon>
        <taxon>Nocardioides</taxon>
    </lineage>
</organism>
<keyword evidence="2" id="KW-1185">Reference proteome</keyword>
<dbReference type="SUPFAM" id="SSF53756">
    <property type="entry name" value="UDP-Glycosyltransferase/glycogen phosphorylase"/>
    <property type="match status" value="1"/>
</dbReference>
<evidence type="ECO:0008006" key="3">
    <source>
        <dbReference type="Google" id="ProtNLM"/>
    </source>
</evidence>
<dbReference type="Pfam" id="PF13692">
    <property type="entry name" value="Glyco_trans_1_4"/>
    <property type="match status" value="1"/>
</dbReference>
<reference evidence="1 2" key="1">
    <citation type="submission" date="2018-03" db="EMBL/GenBank/DDBJ databases">
        <authorList>
            <person name="Keele B.F."/>
        </authorList>
    </citation>
    <scope>NUCLEOTIDE SEQUENCE [LARGE SCALE GENOMIC DNA]</scope>
    <source>
        <strain evidence="1 2">IB-3</strain>
    </source>
</reference>
<evidence type="ECO:0000313" key="2">
    <source>
        <dbReference type="Proteomes" id="UP000244867"/>
    </source>
</evidence>
<dbReference type="AlphaFoldDB" id="A0A2R7Z158"/>
<evidence type="ECO:0000313" key="1">
    <source>
        <dbReference type="EMBL" id="PUA82352.1"/>
    </source>
</evidence>
<dbReference type="Gene3D" id="3.40.50.2000">
    <property type="entry name" value="Glycogen Phosphorylase B"/>
    <property type="match status" value="1"/>
</dbReference>